<reference evidence="1" key="1">
    <citation type="submission" date="2021-01" db="EMBL/GenBank/DDBJ databases">
        <authorList>
            <person name="Corre E."/>
            <person name="Pelletier E."/>
            <person name="Niang G."/>
            <person name="Scheremetjew M."/>
            <person name="Finn R."/>
            <person name="Kale V."/>
            <person name="Holt S."/>
            <person name="Cochrane G."/>
            <person name="Meng A."/>
            <person name="Brown T."/>
            <person name="Cohen L."/>
        </authorList>
    </citation>
    <scope>NUCLEOTIDE SEQUENCE</scope>
    <source>
        <strain evidence="1">CCMP1381</strain>
    </source>
</reference>
<name>A0A7S2GF66_9STRA</name>
<gene>
    <name evidence="1" type="ORF">DSPE1174_LOCUS19499</name>
</gene>
<protein>
    <submittedName>
        <fullName evidence="1">Uncharacterized protein</fullName>
    </submittedName>
</protein>
<dbReference type="EMBL" id="HBGS01037564">
    <property type="protein sequence ID" value="CAD9445099.1"/>
    <property type="molecule type" value="Transcribed_RNA"/>
</dbReference>
<evidence type="ECO:0000313" key="1">
    <source>
        <dbReference type="EMBL" id="CAD9445099.1"/>
    </source>
</evidence>
<sequence>MPEGEAHDENVFTVPQYRTNTNQVLNARWWNSYGFLNAAAYKCTRFTYGWKRHLSLLISPPPPPENIFSFPYQVTDPQVAFPWFSWTQDAFCCSMLRKQRKSKTTQT</sequence>
<accession>A0A7S2GF66</accession>
<organism evidence="1">
    <name type="scientific">Octactis speculum</name>
    <dbReference type="NCBI Taxonomy" id="3111310"/>
    <lineage>
        <taxon>Eukaryota</taxon>
        <taxon>Sar</taxon>
        <taxon>Stramenopiles</taxon>
        <taxon>Ochrophyta</taxon>
        <taxon>Dictyochophyceae</taxon>
        <taxon>Dictyochales</taxon>
        <taxon>Dictyochaceae</taxon>
        <taxon>Octactis</taxon>
    </lineage>
</organism>
<dbReference type="AlphaFoldDB" id="A0A7S2GF66"/>
<proteinExistence type="predicted"/>